<sequence>MAGDRISPLEVAVDALRLMRLRGRVYLGGALGVLAAGAPSIYLSGSVDPAQPFNGLTLTVWLLSLLAGAAVYVVVLHDSLSALRERPGLLPDHFLGRYLRFLGRGFLLMFMVMGAGMLCGVVMVAAVVILWPAPEGAEPSFAMTLLTVAAVMLPLAFFSVRWWPVLPATVMGDESSFRLSWRMTRGHSLRMLLFTLPFLLLNGAMQVVNGPAVEARTFDPFSPANLGFMVAGTAVMWFTFAAFIIWYEKLRLRAAGTPTDAQQQTAGEE</sequence>
<feature type="transmembrane region" description="Helical" evidence="1">
    <location>
        <begin position="187"/>
        <end position="208"/>
    </location>
</feature>
<accession>F0JFY8</accession>
<keyword evidence="3" id="KW-1185">Reference proteome</keyword>
<dbReference type="AlphaFoldDB" id="F0JFY8"/>
<dbReference type="Proteomes" id="UP000007845">
    <property type="component" value="Chromosome"/>
</dbReference>
<feature type="transmembrane region" description="Helical" evidence="1">
    <location>
        <begin position="228"/>
        <end position="247"/>
    </location>
</feature>
<evidence type="ECO:0000256" key="1">
    <source>
        <dbReference type="SAM" id="Phobius"/>
    </source>
</evidence>
<dbReference type="STRING" id="641491.DND132_1778"/>
<name>F0JFY8_9BACT</name>
<feature type="transmembrane region" description="Helical" evidence="1">
    <location>
        <begin position="143"/>
        <end position="166"/>
    </location>
</feature>
<dbReference type="RefSeq" id="WP_014322411.1">
    <property type="nucleotide sequence ID" value="NC_016803.1"/>
</dbReference>
<proteinExistence type="predicted"/>
<feature type="transmembrane region" description="Helical" evidence="1">
    <location>
        <begin position="55"/>
        <end position="76"/>
    </location>
</feature>
<feature type="transmembrane region" description="Helical" evidence="1">
    <location>
        <begin position="106"/>
        <end position="131"/>
    </location>
</feature>
<feature type="transmembrane region" description="Helical" evidence="1">
    <location>
        <begin position="25"/>
        <end position="43"/>
    </location>
</feature>
<keyword evidence="1" id="KW-0812">Transmembrane</keyword>
<evidence type="ECO:0000313" key="3">
    <source>
        <dbReference type="Proteomes" id="UP000007845"/>
    </source>
</evidence>
<dbReference type="eggNOG" id="ENOG5031P7D">
    <property type="taxonomic scope" value="Bacteria"/>
</dbReference>
<keyword evidence="1" id="KW-0472">Membrane</keyword>
<reference evidence="2 3" key="1">
    <citation type="journal article" date="2011" name="J. Bacteriol.">
        <title>Genome sequence of the mercury-methylating strain Desulfovibrio desulfuricans ND132.</title>
        <authorList>
            <person name="Brown S.D."/>
            <person name="Gilmour C.C."/>
            <person name="Kucken A.M."/>
            <person name="Wall J.D."/>
            <person name="Elias D.A."/>
            <person name="Brandt C.C."/>
            <person name="Podar M."/>
            <person name="Chertkov O."/>
            <person name="Held B."/>
            <person name="Bruce D.C."/>
            <person name="Detter J.C."/>
            <person name="Tapia R."/>
            <person name="Han C.S."/>
            <person name="Goodwin L.A."/>
            <person name="Cheng J.F."/>
            <person name="Pitluck S."/>
            <person name="Woyke T."/>
            <person name="Mikhailova N."/>
            <person name="Ivanova N.N."/>
            <person name="Han J."/>
            <person name="Lucas S."/>
            <person name="Lapidus A.L."/>
            <person name="Land M.L."/>
            <person name="Hauser L.J."/>
            <person name="Palumbo A.V."/>
        </authorList>
    </citation>
    <scope>NUCLEOTIDE SEQUENCE [LARGE SCALE GENOMIC DNA]</scope>
    <source>
        <strain evidence="2 3">ND132</strain>
    </source>
</reference>
<evidence type="ECO:0008006" key="4">
    <source>
        <dbReference type="Google" id="ProtNLM"/>
    </source>
</evidence>
<dbReference type="KEGG" id="ddn:DND132_1778"/>
<organism evidence="2 3">
    <name type="scientific">Pseudodesulfovibrio mercurii</name>
    <dbReference type="NCBI Taxonomy" id="641491"/>
    <lineage>
        <taxon>Bacteria</taxon>
        <taxon>Pseudomonadati</taxon>
        <taxon>Thermodesulfobacteriota</taxon>
        <taxon>Desulfovibrionia</taxon>
        <taxon>Desulfovibrionales</taxon>
        <taxon>Desulfovibrionaceae</taxon>
    </lineage>
</organism>
<evidence type="ECO:0000313" key="2">
    <source>
        <dbReference type="EMBL" id="EGB14984.1"/>
    </source>
</evidence>
<gene>
    <name evidence="2" type="ORF">DND132_1778</name>
</gene>
<dbReference type="EMBL" id="CP003220">
    <property type="protein sequence ID" value="EGB14984.1"/>
    <property type="molecule type" value="Genomic_DNA"/>
</dbReference>
<dbReference type="HOGENOM" id="CLU_1029440_0_0_7"/>
<keyword evidence="1" id="KW-1133">Transmembrane helix</keyword>
<protein>
    <recommendedName>
        <fullName evidence="4">Transmembrane protein</fullName>
    </recommendedName>
</protein>